<protein>
    <submittedName>
        <fullName evidence="1">DUF721 domain-containing protein</fullName>
    </submittedName>
</protein>
<accession>A0A974WLD8</accession>
<evidence type="ECO:0000313" key="1">
    <source>
        <dbReference type="EMBL" id="QSE97518.1"/>
    </source>
</evidence>
<dbReference type="Pfam" id="PF05258">
    <property type="entry name" value="DciA"/>
    <property type="match status" value="1"/>
</dbReference>
<dbReference type="InterPro" id="IPR007922">
    <property type="entry name" value="DciA-like"/>
</dbReference>
<keyword evidence="2" id="KW-1185">Reference proteome</keyword>
<proteinExistence type="predicted"/>
<dbReference type="Proteomes" id="UP000662783">
    <property type="component" value="Chromosome"/>
</dbReference>
<dbReference type="AlphaFoldDB" id="A0A974WLD8"/>
<name>A0A974WLD8_9BACT</name>
<dbReference type="RefSeq" id="WP_205722028.1">
    <property type="nucleotide sequence ID" value="NZ_CP070608.1"/>
</dbReference>
<dbReference type="PANTHER" id="PTHR36456:SF1">
    <property type="entry name" value="UPF0232 PROTEIN SCO3875"/>
    <property type="match status" value="1"/>
</dbReference>
<evidence type="ECO:0000313" key="2">
    <source>
        <dbReference type="Proteomes" id="UP000662783"/>
    </source>
</evidence>
<dbReference type="EMBL" id="CP070608">
    <property type="protein sequence ID" value="QSE97518.1"/>
    <property type="molecule type" value="Genomic_DNA"/>
</dbReference>
<dbReference type="KEGG" id="fuv:JR347_00065"/>
<gene>
    <name evidence="1" type="ORF">JR347_00065</name>
</gene>
<organism evidence="1 2">
    <name type="scientific">Fulvivirga lutea</name>
    <dbReference type="NCBI Taxonomy" id="2810512"/>
    <lineage>
        <taxon>Bacteria</taxon>
        <taxon>Pseudomonadati</taxon>
        <taxon>Bacteroidota</taxon>
        <taxon>Cytophagia</taxon>
        <taxon>Cytophagales</taxon>
        <taxon>Fulvivirgaceae</taxon>
        <taxon>Fulvivirga</taxon>
    </lineage>
</organism>
<dbReference type="PANTHER" id="PTHR36456">
    <property type="entry name" value="UPF0232 PROTEIN SCO3875"/>
    <property type="match status" value="1"/>
</dbReference>
<reference evidence="1" key="1">
    <citation type="submission" date="2021-02" db="EMBL/GenBank/DDBJ databases">
        <title>Fulvivirga sp. S481 isolated from sea water.</title>
        <authorList>
            <person name="Bae S.S."/>
            <person name="Baek K."/>
        </authorList>
    </citation>
    <scope>NUCLEOTIDE SEQUENCE</scope>
    <source>
        <strain evidence="1">S481</strain>
    </source>
</reference>
<sequence length="103" mass="11823">MTQKYKHPRKSSTSTVGEALGDMLKQYHLNDRFDQNRLLSSWEKMMGNTIANRTTKIFIKNKVLFVELNSAPLKNELNLSKDKIKSIVEKEIGVGVINEIIIM</sequence>